<protein>
    <recommendedName>
        <fullName evidence="19">Peroxidase</fullName>
        <ecNumber evidence="19">1.11.1.7</ecNumber>
    </recommendedName>
</protein>
<feature type="binding site" evidence="16">
    <location>
        <position position="81"/>
    </location>
    <ligand>
        <name>Ca(2+)</name>
        <dbReference type="ChEBI" id="CHEBI:29108"/>
        <label>1</label>
    </ligand>
</feature>
<dbReference type="Proteomes" id="UP000077202">
    <property type="component" value="Unassembled WGS sequence"/>
</dbReference>
<dbReference type="InterPro" id="IPR019794">
    <property type="entry name" value="Peroxidases_AS"/>
</dbReference>
<dbReference type="InterPro" id="IPR010255">
    <property type="entry name" value="Haem_peroxidase_sf"/>
</dbReference>
<dbReference type="GO" id="GO:0046872">
    <property type="term" value="F:metal ion binding"/>
    <property type="evidence" value="ECO:0007669"/>
    <property type="project" value="UniProtKB-UniRule"/>
</dbReference>
<keyword evidence="11 16" id="KW-0408">Iron</keyword>
<evidence type="ECO:0000256" key="14">
    <source>
        <dbReference type="PIRSR" id="PIRSR600823-1"/>
    </source>
</evidence>
<comment type="catalytic activity">
    <reaction evidence="1 19">
        <text>2 a phenolic donor + H2O2 = 2 a phenolic radical donor + 2 H2O</text>
        <dbReference type="Rhea" id="RHEA:56136"/>
        <dbReference type="ChEBI" id="CHEBI:15377"/>
        <dbReference type="ChEBI" id="CHEBI:16240"/>
        <dbReference type="ChEBI" id="CHEBI:139520"/>
        <dbReference type="ChEBI" id="CHEBI:139521"/>
        <dbReference type="EC" id="1.11.1.7"/>
    </reaction>
</comment>
<dbReference type="PRINTS" id="PR00461">
    <property type="entry name" value="PLPEROXIDASE"/>
</dbReference>
<evidence type="ECO:0000256" key="6">
    <source>
        <dbReference type="ARBA" id="ARBA00022617"/>
    </source>
</evidence>
<gene>
    <name evidence="21" type="ORF">AXG93_3507s1020</name>
</gene>
<feature type="binding site" evidence="16">
    <location>
        <position position="77"/>
    </location>
    <ligand>
        <name>Ca(2+)</name>
        <dbReference type="ChEBI" id="CHEBI:29108"/>
        <label>1</label>
    </ligand>
</feature>
<keyword evidence="19" id="KW-0376">Hydrogen peroxide</keyword>
<evidence type="ECO:0000256" key="3">
    <source>
        <dbReference type="ARBA" id="ARBA00004613"/>
    </source>
</evidence>
<dbReference type="SUPFAM" id="SSF48113">
    <property type="entry name" value="Heme-dependent peroxidases"/>
    <property type="match status" value="1"/>
</dbReference>
<keyword evidence="10 19" id="KW-0560">Oxidoreductase</keyword>
<feature type="binding site" evidence="16">
    <location>
        <position position="72"/>
    </location>
    <ligand>
        <name>Ca(2+)</name>
        <dbReference type="ChEBI" id="CHEBI:29108"/>
        <label>1</label>
    </ligand>
</feature>
<dbReference type="PANTHER" id="PTHR31517:SF51">
    <property type="entry name" value="PEROXIDASE 55"/>
    <property type="match status" value="1"/>
</dbReference>
<evidence type="ECO:0000256" key="15">
    <source>
        <dbReference type="PIRSR" id="PIRSR600823-2"/>
    </source>
</evidence>
<evidence type="ECO:0000313" key="21">
    <source>
        <dbReference type="EMBL" id="OAE19231.1"/>
    </source>
</evidence>
<evidence type="ECO:0000256" key="18">
    <source>
        <dbReference type="PIRSR" id="PIRSR600823-5"/>
    </source>
</evidence>
<dbReference type="InterPro" id="IPR002016">
    <property type="entry name" value="Haem_peroxidase"/>
</dbReference>
<dbReference type="GO" id="GO:0020037">
    <property type="term" value="F:heme binding"/>
    <property type="evidence" value="ECO:0007669"/>
    <property type="project" value="UniProtKB-UniRule"/>
</dbReference>
<dbReference type="AlphaFoldDB" id="A0A176VFZ0"/>
<comment type="similarity">
    <text evidence="19">Belongs to the peroxidase family. Classical plant (class III) peroxidase subfamily.</text>
</comment>
<feature type="disulfide bond" evidence="18">
    <location>
        <begin position="201"/>
        <end position="233"/>
    </location>
</feature>
<accession>A0A176VFZ0</accession>
<dbReference type="FunFam" id="1.10.420.10:FF:000001">
    <property type="entry name" value="Peroxidase"/>
    <property type="match status" value="1"/>
</dbReference>
<keyword evidence="22" id="KW-1185">Reference proteome</keyword>
<keyword evidence="13" id="KW-0325">Glycoprotein</keyword>
<dbReference type="PANTHER" id="PTHR31517">
    <property type="match status" value="1"/>
</dbReference>
<feature type="binding site" evidence="16">
    <location>
        <position position="90"/>
    </location>
    <ligand>
        <name>Ca(2+)</name>
        <dbReference type="ChEBI" id="CHEBI:29108"/>
        <label>1</label>
    </ligand>
</feature>
<comment type="subcellular location">
    <subcellularLocation>
        <location evidence="3 19">Secreted</location>
    </subcellularLocation>
</comment>
<feature type="disulfide bond" evidence="18">
    <location>
        <begin position="122"/>
        <end position="320"/>
    </location>
</feature>
<keyword evidence="4 19" id="KW-0964">Secreted</keyword>
<organism evidence="21 22">
    <name type="scientific">Marchantia polymorpha subsp. ruderalis</name>
    <dbReference type="NCBI Taxonomy" id="1480154"/>
    <lineage>
        <taxon>Eukaryota</taxon>
        <taxon>Viridiplantae</taxon>
        <taxon>Streptophyta</taxon>
        <taxon>Embryophyta</taxon>
        <taxon>Marchantiophyta</taxon>
        <taxon>Marchantiopsida</taxon>
        <taxon>Marchantiidae</taxon>
        <taxon>Marchantiales</taxon>
        <taxon>Marchantiaceae</taxon>
        <taxon>Marchantia</taxon>
    </lineage>
</organism>
<evidence type="ECO:0000256" key="1">
    <source>
        <dbReference type="ARBA" id="ARBA00000189"/>
    </source>
</evidence>
<feature type="binding site" evidence="16">
    <location>
        <position position="247"/>
    </location>
    <ligand>
        <name>Ca(2+)</name>
        <dbReference type="ChEBI" id="CHEBI:29108"/>
        <label>2</label>
    </ligand>
</feature>
<dbReference type="FunFam" id="1.10.520.10:FF:000006">
    <property type="entry name" value="Peroxidase"/>
    <property type="match status" value="1"/>
</dbReference>
<dbReference type="InterPro" id="IPR000823">
    <property type="entry name" value="Peroxidase_pln"/>
</dbReference>
<evidence type="ECO:0000256" key="10">
    <source>
        <dbReference type="ARBA" id="ARBA00023002"/>
    </source>
</evidence>
<feature type="domain" description="Plant heme peroxidase family profile" evidence="20">
    <location>
        <begin position="30"/>
        <end position="324"/>
    </location>
</feature>
<dbReference type="GO" id="GO:0005576">
    <property type="term" value="C:extracellular region"/>
    <property type="evidence" value="ECO:0007669"/>
    <property type="project" value="UniProtKB-SubCell"/>
</dbReference>
<feature type="chain" id="PRO_5007948669" description="Peroxidase" evidence="19">
    <location>
        <begin position="24"/>
        <end position="326"/>
    </location>
</feature>
<proteinExistence type="inferred from homology"/>
<feature type="binding site" description="axial binding residue" evidence="16">
    <location>
        <position position="194"/>
    </location>
    <ligand>
        <name>heme b</name>
        <dbReference type="ChEBI" id="CHEBI:60344"/>
    </ligand>
    <ligandPart>
        <name>Fe</name>
        <dbReference type="ChEBI" id="CHEBI:18248"/>
    </ligandPart>
</feature>
<dbReference type="PROSITE" id="PS00436">
    <property type="entry name" value="PEROXIDASE_2"/>
    <property type="match status" value="1"/>
</dbReference>
<feature type="disulfide bond" evidence="18">
    <location>
        <begin position="73"/>
        <end position="78"/>
    </location>
</feature>
<feature type="site" description="Transition state stabilizer" evidence="17">
    <location>
        <position position="67"/>
    </location>
</feature>
<dbReference type="EC" id="1.11.1.7" evidence="19"/>
<evidence type="ECO:0000256" key="8">
    <source>
        <dbReference type="ARBA" id="ARBA00022729"/>
    </source>
</evidence>
<comment type="cofactor">
    <cofactor evidence="16 19">
        <name>heme b</name>
        <dbReference type="ChEBI" id="CHEBI:60344"/>
    </cofactor>
    <text evidence="16 19">Binds 1 heme b (iron(II)-protoporphyrin IX) group per subunit.</text>
</comment>
<evidence type="ECO:0000256" key="12">
    <source>
        <dbReference type="ARBA" id="ARBA00023157"/>
    </source>
</evidence>
<evidence type="ECO:0000256" key="4">
    <source>
        <dbReference type="ARBA" id="ARBA00022525"/>
    </source>
</evidence>
<feature type="binding site" evidence="16">
    <location>
        <position position="75"/>
    </location>
    <ligand>
        <name>Ca(2+)</name>
        <dbReference type="ChEBI" id="CHEBI:29108"/>
        <label>1</label>
    </ligand>
</feature>
<feature type="binding site" evidence="16">
    <location>
        <position position="79"/>
    </location>
    <ligand>
        <name>Ca(2+)</name>
        <dbReference type="ChEBI" id="CHEBI:29108"/>
        <label>1</label>
    </ligand>
</feature>
<evidence type="ECO:0000256" key="17">
    <source>
        <dbReference type="PIRSR" id="PIRSR600823-4"/>
    </source>
</evidence>
<dbReference type="GO" id="GO:0140825">
    <property type="term" value="F:lactoperoxidase activity"/>
    <property type="evidence" value="ECO:0007669"/>
    <property type="project" value="UniProtKB-EC"/>
</dbReference>
<comment type="cofactor">
    <cofactor evidence="16 19">
        <name>Ca(2+)</name>
        <dbReference type="ChEBI" id="CHEBI:29108"/>
    </cofactor>
    <text evidence="16 19">Binds 2 calcium ions per subunit.</text>
</comment>
<keyword evidence="12 18" id="KW-1015">Disulfide bond</keyword>
<feature type="signal peptide" evidence="19">
    <location>
        <begin position="1"/>
        <end position="23"/>
    </location>
</feature>
<feature type="binding site" evidence="15">
    <location>
        <position position="164"/>
    </location>
    <ligand>
        <name>substrate</name>
    </ligand>
</feature>
<evidence type="ECO:0000256" key="7">
    <source>
        <dbReference type="ARBA" id="ARBA00022723"/>
    </source>
</evidence>
<evidence type="ECO:0000256" key="2">
    <source>
        <dbReference type="ARBA" id="ARBA00002322"/>
    </source>
</evidence>
<keyword evidence="9 16" id="KW-0106">Calcium</keyword>
<evidence type="ECO:0000256" key="19">
    <source>
        <dbReference type="RuleBase" id="RU362060"/>
    </source>
</evidence>
<keyword evidence="7 16" id="KW-0479">Metal-binding</keyword>
<feature type="binding site" evidence="16">
    <location>
        <position position="250"/>
    </location>
    <ligand>
        <name>Ca(2+)</name>
        <dbReference type="ChEBI" id="CHEBI:29108"/>
        <label>2</label>
    </ligand>
</feature>
<dbReference type="Pfam" id="PF00141">
    <property type="entry name" value="peroxidase"/>
    <property type="match status" value="1"/>
</dbReference>
<evidence type="ECO:0000256" key="9">
    <source>
        <dbReference type="ARBA" id="ARBA00022837"/>
    </source>
</evidence>
<dbReference type="PROSITE" id="PS50873">
    <property type="entry name" value="PEROXIDASE_4"/>
    <property type="match status" value="1"/>
</dbReference>
<evidence type="ECO:0000256" key="11">
    <source>
        <dbReference type="ARBA" id="ARBA00023004"/>
    </source>
</evidence>
<reference evidence="21" key="1">
    <citation type="submission" date="2016-03" db="EMBL/GenBank/DDBJ databases">
        <title>Mechanisms controlling the formation of the plant cell surface in tip-growing cells are functionally conserved among land plants.</title>
        <authorList>
            <person name="Honkanen S."/>
            <person name="Jones V.A."/>
            <person name="Morieri G."/>
            <person name="Champion C."/>
            <person name="Hetherington A.J."/>
            <person name="Kelly S."/>
            <person name="Saint-Marcoux D."/>
            <person name="Proust H."/>
            <person name="Prescott H."/>
            <person name="Dolan L."/>
        </authorList>
    </citation>
    <scope>NUCLEOTIDE SEQUENCE [LARGE SCALE GENOMIC DNA]</scope>
    <source>
        <tissue evidence="21">Whole gametophyte</tissue>
    </source>
</reference>
<keyword evidence="8 19" id="KW-0732">Signal</keyword>
<feature type="binding site" evidence="16">
    <location>
        <position position="195"/>
    </location>
    <ligand>
        <name>Ca(2+)</name>
        <dbReference type="ChEBI" id="CHEBI:29108"/>
        <label>2</label>
    </ligand>
</feature>
<evidence type="ECO:0000256" key="13">
    <source>
        <dbReference type="ARBA" id="ARBA00023180"/>
    </source>
</evidence>
<dbReference type="PRINTS" id="PR00458">
    <property type="entry name" value="PEROXIDASE"/>
</dbReference>
<sequence length="326" mass="35610">MAPSKTLFMLRTLTVLLFLSVDATLMPAFAVHDDFYRTSCPDAESVIAKAVNAELDKNLKKAAGLIRMAFHDCFVEGCDGSVLLDGEDTEKTAEINLTLLGFDVIDAAKAAVEAVCPGVVSCADIIAYAARDSTVKLNGTGWVVQGGRKDGTYSSAAAAQKDLPLPTFDASQLIDAFARRGLSTKQMVVLSGSHTVGIGHCDKFTERLYKFSKTHDTDPTLNATLAKQLKLECPRQTFNTTIEIFIDTITPGQFDSKYYVGLTRRNGLFTSDQTLFEDSRTQKLVESLISERLFDSEFGEAMRALGRVGVKTEGQVRRDCCKVNDK</sequence>
<keyword evidence="6 19" id="KW-0349">Heme</keyword>
<feature type="disulfide bond" evidence="18">
    <location>
        <begin position="40"/>
        <end position="116"/>
    </location>
</feature>
<comment type="caution">
    <text evidence="21">The sequence shown here is derived from an EMBL/GenBank/DDBJ whole genome shotgun (WGS) entry which is preliminary data.</text>
</comment>
<dbReference type="Gene3D" id="1.10.420.10">
    <property type="entry name" value="Peroxidase, domain 2"/>
    <property type="match status" value="1"/>
</dbReference>
<dbReference type="EMBL" id="LVLJ01003906">
    <property type="protein sequence ID" value="OAE19231.1"/>
    <property type="molecule type" value="Genomic_DNA"/>
</dbReference>
<dbReference type="CDD" id="cd00693">
    <property type="entry name" value="secretory_peroxidase"/>
    <property type="match status" value="1"/>
</dbReference>
<evidence type="ECO:0000256" key="16">
    <source>
        <dbReference type="PIRSR" id="PIRSR600823-3"/>
    </source>
</evidence>
<dbReference type="InterPro" id="IPR033905">
    <property type="entry name" value="Secretory_peroxidase"/>
</dbReference>
<feature type="binding site" evidence="16">
    <location>
        <position position="255"/>
    </location>
    <ligand>
        <name>Ca(2+)</name>
        <dbReference type="ChEBI" id="CHEBI:29108"/>
        <label>2</label>
    </ligand>
</feature>
<comment type="function">
    <text evidence="2">Removal of H(2)O(2), oxidation of toxic reductants, biosynthesis and degradation of lignin, suberization, auxin catabolism, response to environmental stresses such as wounding, pathogen attack and oxidative stress. These functions might be dependent on each isozyme/isoform in each plant tissue.</text>
</comment>
<dbReference type="GO" id="GO:0006979">
    <property type="term" value="P:response to oxidative stress"/>
    <property type="evidence" value="ECO:0007669"/>
    <property type="project" value="UniProtKB-UniRule"/>
</dbReference>
<dbReference type="GO" id="GO:0042744">
    <property type="term" value="P:hydrogen peroxide catabolic process"/>
    <property type="evidence" value="ECO:0007669"/>
    <property type="project" value="UniProtKB-KW"/>
</dbReference>
<dbReference type="Gene3D" id="1.10.520.10">
    <property type="match status" value="1"/>
</dbReference>
<evidence type="ECO:0000313" key="22">
    <source>
        <dbReference type="Proteomes" id="UP000077202"/>
    </source>
</evidence>
<evidence type="ECO:0000259" key="20">
    <source>
        <dbReference type="PROSITE" id="PS50873"/>
    </source>
</evidence>
<evidence type="ECO:0000256" key="5">
    <source>
        <dbReference type="ARBA" id="ARBA00022559"/>
    </source>
</evidence>
<feature type="active site" description="Proton acceptor" evidence="14">
    <location>
        <position position="71"/>
    </location>
</feature>
<keyword evidence="5 19" id="KW-0575">Peroxidase</keyword>
<name>A0A176VFZ0_MARPO</name>